<feature type="region of interest" description="Disordered" evidence="1">
    <location>
        <begin position="437"/>
        <end position="460"/>
    </location>
</feature>
<dbReference type="PANTHER" id="PTHR13847:SF285">
    <property type="entry name" value="FAD DEPENDENT OXIDOREDUCTASE DOMAIN-CONTAINING PROTEIN"/>
    <property type="match status" value="1"/>
</dbReference>
<reference evidence="3" key="1">
    <citation type="submission" date="2020-10" db="EMBL/GenBank/DDBJ databases">
        <title>Ca. Dormibacterota MAGs.</title>
        <authorList>
            <person name="Montgomery K."/>
        </authorList>
    </citation>
    <scope>NUCLEOTIDE SEQUENCE [LARGE SCALE GENOMIC DNA]</scope>
    <source>
        <strain evidence="3">SC8812_S17_10</strain>
    </source>
</reference>
<protein>
    <submittedName>
        <fullName evidence="3">FAD-dependent oxidoreductase</fullName>
    </submittedName>
</protein>
<dbReference type="Gene3D" id="3.50.50.60">
    <property type="entry name" value="FAD/NAD(P)-binding domain"/>
    <property type="match status" value="1"/>
</dbReference>
<dbReference type="Proteomes" id="UP000612893">
    <property type="component" value="Unassembled WGS sequence"/>
</dbReference>
<dbReference type="EMBL" id="JAEKNR010000186">
    <property type="protein sequence ID" value="MBJ7600076.1"/>
    <property type="molecule type" value="Genomic_DNA"/>
</dbReference>
<dbReference type="AlphaFoldDB" id="A0A934KBA7"/>
<dbReference type="Gene3D" id="3.30.9.10">
    <property type="entry name" value="D-Amino Acid Oxidase, subunit A, domain 2"/>
    <property type="match status" value="1"/>
</dbReference>
<dbReference type="InterPro" id="IPR036188">
    <property type="entry name" value="FAD/NAD-bd_sf"/>
</dbReference>
<dbReference type="Pfam" id="PF01266">
    <property type="entry name" value="DAO"/>
    <property type="match status" value="1"/>
</dbReference>
<sequence>MSEYAGLSHWLETSGDDLTPRAALEGTREADVAILGAGFTGLWTALYLLRRDPSLRVAVLEREVAGFGASGRNGGWCIGLFPLSAERLERRFGREATRELLLAMIDTVDEVGRAVAAEGIECDFRKGGVLRVARGPEQLAALESSYAQYERLGLAERYRLLDPVELESYARVTRAVRGLFSPDSAVLHPGRLVRGLARAVERQGATVYEQTEVTGFVPGSSPRLLTPRGEVRARVLVLAGEAYLSGMPGLRRQVLPVYSQIALTEPLSASKWEEIGWTGDHTISSMRLSVDYLARTPDGRLLFGSRGSSYRYGSRIDGASDRDPAIDRKLRGMVAEWFSALRGTSFSHGWGGPIGVPRDWMPTVSYDAATGVASARGYTGRGVATANLAGRILAGLITGEESPLHRLALVGHRSPEWEPEPLRWLGVRFVQRGLERADRRAASTGQPPSGRSLAERLSSH</sequence>
<name>A0A934KBA7_9BACT</name>
<proteinExistence type="predicted"/>
<dbReference type="SUPFAM" id="SSF51905">
    <property type="entry name" value="FAD/NAD(P)-binding domain"/>
    <property type="match status" value="1"/>
</dbReference>
<evidence type="ECO:0000259" key="2">
    <source>
        <dbReference type="Pfam" id="PF01266"/>
    </source>
</evidence>
<evidence type="ECO:0000256" key="1">
    <source>
        <dbReference type="SAM" id="MobiDB-lite"/>
    </source>
</evidence>
<keyword evidence="4" id="KW-1185">Reference proteome</keyword>
<accession>A0A934KBA7</accession>
<feature type="domain" description="FAD dependent oxidoreductase" evidence="2">
    <location>
        <begin position="31"/>
        <end position="395"/>
    </location>
</feature>
<evidence type="ECO:0000313" key="4">
    <source>
        <dbReference type="Proteomes" id="UP000612893"/>
    </source>
</evidence>
<gene>
    <name evidence="3" type="ORF">JF922_18615</name>
</gene>
<comment type="caution">
    <text evidence="3">The sequence shown here is derived from an EMBL/GenBank/DDBJ whole genome shotgun (WGS) entry which is preliminary data.</text>
</comment>
<dbReference type="PANTHER" id="PTHR13847">
    <property type="entry name" value="SARCOSINE DEHYDROGENASE-RELATED"/>
    <property type="match status" value="1"/>
</dbReference>
<dbReference type="InterPro" id="IPR006076">
    <property type="entry name" value="FAD-dep_OxRdtase"/>
</dbReference>
<organism evidence="3 4">
    <name type="scientific">Candidatus Nephthysia bennettiae</name>
    <dbReference type="NCBI Taxonomy" id="3127016"/>
    <lineage>
        <taxon>Bacteria</taxon>
        <taxon>Bacillati</taxon>
        <taxon>Candidatus Dormiibacterota</taxon>
        <taxon>Candidatus Dormibacteria</taxon>
        <taxon>Candidatus Dormibacterales</taxon>
        <taxon>Candidatus Dormibacteraceae</taxon>
        <taxon>Candidatus Nephthysia</taxon>
    </lineage>
</organism>
<evidence type="ECO:0000313" key="3">
    <source>
        <dbReference type="EMBL" id="MBJ7600076.1"/>
    </source>
</evidence>